<gene>
    <name evidence="11" type="primary">actP</name>
    <name evidence="11" type="ORF">DT376_40155</name>
</gene>
<dbReference type="PANTHER" id="PTHR48086:SF6">
    <property type="entry name" value="CATION_ACETATE SYMPORTER ACTP"/>
    <property type="match status" value="1"/>
</dbReference>
<evidence type="ECO:0000256" key="9">
    <source>
        <dbReference type="RuleBase" id="RU362091"/>
    </source>
</evidence>
<keyword evidence="5 10" id="KW-0812">Transmembrane</keyword>
<dbReference type="PROSITE" id="PS50283">
    <property type="entry name" value="NA_SOLUT_SYMP_3"/>
    <property type="match status" value="1"/>
</dbReference>
<dbReference type="PANTHER" id="PTHR48086">
    <property type="entry name" value="SODIUM/PROLINE SYMPORTER-RELATED"/>
    <property type="match status" value="1"/>
</dbReference>
<feature type="transmembrane region" description="Helical" evidence="10">
    <location>
        <begin position="20"/>
        <end position="40"/>
    </location>
</feature>
<evidence type="ECO:0000256" key="10">
    <source>
        <dbReference type="SAM" id="Phobius"/>
    </source>
</evidence>
<dbReference type="GO" id="GO:0006847">
    <property type="term" value="P:plasma membrane acetate transport"/>
    <property type="evidence" value="ECO:0007669"/>
    <property type="project" value="TreeGrafter"/>
</dbReference>
<feature type="non-terminal residue" evidence="11">
    <location>
        <position position="1"/>
    </location>
</feature>
<dbReference type="AlphaFoldDB" id="A0A367LWC9"/>
<evidence type="ECO:0000256" key="5">
    <source>
        <dbReference type="ARBA" id="ARBA00022692"/>
    </source>
</evidence>
<keyword evidence="3" id="KW-0813">Transport</keyword>
<dbReference type="Pfam" id="PF00474">
    <property type="entry name" value="SSF"/>
    <property type="match status" value="1"/>
</dbReference>
<sequence length="118" mass="12647">PALWADALPGAVQRQPLNVSAIVMFVAFVGATLCITYWASKRNRSAADYYAAGGRITGFQNGLAIAGDYMSAASFLGISALVFTSGYDGLIYSIGFLVGWPIILFLIAERLRNLGKYT</sequence>
<proteinExistence type="inferred from homology"/>
<dbReference type="EMBL" id="QORE01003115">
    <property type="protein sequence ID" value="RCI69400.1"/>
    <property type="molecule type" value="Genomic_DNA"/>
</dbReference>
<dbReference type="Gene3D" id="1.20.1730.10">
    <property type="entry name" value="Sodium/glucose cotransporter"/>
    <property type="match status" value="1"/>
</dbReference>
<protein>
    <submittedName>
        <fullName evidence="11">Cation acetate symporter</fullName>
    </submittedName>
</protein>
<dbReference type="GO" id="GO:0015123">
    <property type="term" value="F:acetate transmembrane transporter activity"/>
    <property type="evidence" value="ECO:0007669"/>
    <property type="project" value="TreeGrafter"/>
</dbReference>
<comment type="caution">
    <text evidence="11">The sequence shown here is derived from an EMBL/GenBank/DDBJ whole genome shotgun (WGS) entry which is preliminary data.</text>
</comment>
<dbReference type="InterPro" id="IPR050277">
    <property type="entry name" value="Sodium:Solute_Symporter"/>
</dbReference>
<name>A0A367LWC9_PSEAI</name>
<evidence type="ECO:0000256" key="8">
    <source>
        <dbReference type="ARBA" id="ARBA00023136"/>
    </source>
</evidence>
<comment type="similarity">
    <text evidence="2 9">Belongs to the sodium:solute symporter (SSF) (TC 2.A.21) family.</text>
</comment>
<keyword evidence="6" id="KW-0769">Symport</keyword>
<reference evidence="11 12" key="1">
    <citation type="submission" date="2018-07" db="EMBL/GenBank/DDBJ databases">
        <title>Mechanisms of high-level aminoglycoside resistance among Gram-negative pathogens in Brazil.</title>
        <authorList>
            <person name="Ballaben A.S."/>
            <person name="Darini A.L.C."/>
            <person name="Doi Y."/>
        </authorList>
    </citation>
    <scope>NUCLEOTIDE SEQUENCE [LARGE SCALE GENOMIC DNA]</scope>
    <source>
        <strain evidence="11 12">B2-305</strain>
    </source>
</reference>
<evidence type="ECO:0000256" key="6">
    <source>
        <dbReference type="ARBA" id="ARBA00022847"/>
    </source>
</evidence>
<keyword evidence="4" id="KW-1003">Cell membrane</keyword>
<evidence type="ECO:0000256" key="3">
    <source>
        <dbReference type="ARBA" id="ARBA00022448"/>
    </source>
</evidence>
<evidence type="ECO:0000256" key="7">
    <source>
        <dbReference type="ARBA" id="ARBA00022989"/>
    </source>
</evidence>
<evidence type="ECO:0000313" key="12">
    <source>
        <dbReference type="Proteomes" id="UP000253594"/>
    </source>
</evidence>
<feature type="transmembrane region" description="Helical" evidence="10">
    <location>
        <begin position="89"/>
        <end position="108"/>
    </location>
</feature>
<dbReference type="InterPro" id="IPR001734">
    <property type="entry name" value="Na/solute_symporter"/>
</dbReference>
<comment type="subcellular location">
    <subcellularLocation>
        <location evidence="1">Cell membrane</location>
        <topology evidence="1">Multi-pass membrane protein</topology>
    </subcellularLocation>
</comment>
<feature type="non-terminal residue" evidence="11">
    <location>
        <position position="118"/>
    </location>
</feature>
<accession>A0A367LWC9</accession>
<organism evidence="11 12">
    <name type="scientific">Pseudomonas aeruginosa</name>
    <dbReference type="NCBI Taxonomy" id="287"/>
    <lineage>
        <taxon>Bacteria</taxon>
        <taxon>Pseudomonadati</taxon>
        <taxon>Pseudomonadota</taxon>
        <taxon>Gammaproteobacteria</taxon>
        <taxon>Pseudomonadales</taxon>
        <taxon>Pseudomonadaceae</taxon>
        <taxon>Pseudomonas</taxon>
    </lineage>
</organism>
<dbReference type="GO" id="GO:0005886">
    <property type="term" value="C:plasma membrane"/>
    <property type="evidence" value="ECO:0007669"/>
    <property type="project" value="UniProtKB-SubCell"/>
</dbReference>
<evidence type="ECO:0000313" key="11">
    <source>
        <dbReference type="EMBL" id="RCI69400.1"/>
    </source>
</evidence>
<keyword evidence="8 10" id="KW-0472">Membrane</keyword>
<keyword evidence="7 10" id="KW-1133">Transmembrane helix</keyword>
<evidence type="ECO:0000256" key="4">
    <source>
        <dbReference type="ARBA" id="ARBA00022475"/>
    </source>
</evidence>
<dbReference type="GO" id="GO:0015293">
    <property type="term" value="F:symporter activity"/>
    <property type="evidence" value="ECO:0007669"/>
    <property type="project" value="UniProtKB-KW"/>
</dbReference>
<feature type="transmembrane region" description="Helical" evidence="10">
    <location>
        <begin position="61"/>
        <end position="83"/>
    </location>
</feature>
<dbReference type="Proteomes" id="UP000253594">
    <property type="component" value="Unassembled WGS sequence"/>
</dbReference>
<evidence type="ECO:0000256" key="1">
    <source>
        <dbReference type="ARBA" id="ARBA00004651"/>
    </source>
</evidence>
<dbReference type="InterPro" id="IPR038377">
    <property type="entry name" value="Na/Glc_symporter_sf"/>
</dbReference>
<evidence type="ECO:0000256" key="2">
    <source>
        <dbReference type="ARBA" id="ARBA00006434"/>
    </source>
</evidence>